<dbReference type="OrthoDB" id="7995282at2"/>
<sequence length="160" mass="17671">MPTLSDRQRVELAIPAYLLYALTAASGMFVPADPDQAAKAEADIAALRADLQAALLEPFGDLVAKKQHALLRRVERIGKAVIVGWGNRPALSVILALWYFLKDLTDREVLILWEGSAMERATSRLLPMFAHGFEEQMRDAAAQDQAHQLLARMKAEGLYG</sequence>
<accession>A0A179S0R9</accession>
<dbReference type="Proteomes" id="UP000078316">
    <property type="component" value="Unassembled WGS sequence"/>
</dbReference>
<evidence type="ECO:0000313" key="2">
    <source>
        <dbReference type="Proteomes" id="UP000078316"/>
    </source>
</evidence>
<organism evidence="1 2">
    <name type="scientific">Methylobacterium platani</name>
    <dbReference type="NCBI Taxonomy" id="427683"/>
    <lineage>
        <taxon>Bacteria</taxon>
        <taxon>Pseudomonadati</taxon>
        <taxon>Pseudomonadota</taxon>
        <taxon>Alphaproteobacteria</taxon>
        <taxon>Hyphomicrobiales</taxon>
        <taxon>Methylobacteriaceae</taxon>
        <taxon>Methylobacterium</taxon>
    </lineage>
</organism>
<gene>
    <name evidence="1" type="ORF">A5481_28370</name>
</gene>
<protein>
    <submittedName>
        <fullName evidence="1">Uncharacterized protein</fullName>
    </submittedName>
</protein>
<comment type="caution">
    <text evidence="1">The sequence shown here is derived from an EMBL/GenBank/DDBJ whole genome shotgun (WGS) entry which is preliminary data.</text>
</comment>
<name>A0A179S0R9_9HYPH</name>
<dbReference type="RefSeq" id="WP_048435007.1">
    <property type="nucleotide sequence ID" value="NZ_LWHQ01000074.1"/>
</dbReference>
<reference evidence="1 2" key="1">
    <citation type="submission" date="2016-04" db="EMBL/GenBank/DDBJ databases">
        <authorList>
            <person name="Evans L.H."/>
            <person name="Alamgir A."/>
            <person name="Owens N."/>
            <person name="Weber N.D."/>
            <person name="Virtaneva K."/>
            <person name="Barbian K."/>
            <person name="Babar A."/>
            <person name="Rosenke K."/>
        </authorList>
    </citation>
    <scope>NUCLEOTIDE SEQUENCE [LARGE SCALE GENOMIC DNA]</scope>
    <source>
        <strain evidence="1 2">PMB02</strain>
    </source>
</reference>
<dbReference type="EMBL" id="LWHQ01000074">
    <property type="protein sequence ID" value="OAS16153.1"/>
    <property type="molecule type" value="Genomic_DNA"/>
</dbReference>
<evidence type="ECO:0000313" key="1">
    <source>
        <dbReference type="EMBL" id="OAS16153.1"/>
    </source>
</evidence>
<proteinExistence type="predicted"/>
<dbReference type="AlphaFoldDB" id="A0A179S0R9"/>